<dbReference type="SUPFAM" id="SSF51261">
    <property type="entry name" value="Duplicated hybrid motif"/>
    <property type="match status" value="1"/>
</dbReference>
<feature type="coiled-coil region" evidence="2">
    <location>
        <begin position="74"/>
        <end position="108"/>
    </location>
</feature>
<keyword evidence="1 3" id="KW-0732">Signal</keyword>
<sequence>MKNVTSYILFLFLFTLSPVFSQQKSEKLKKEQAQLEKQIQATKSLLETTKKGTEKSFQELQLTEQNIRFREQLLENIDQQIKATDNRIQDIESSIVSLNTKIESLKEQYRAMVFYAYKKRNKYDRIMFIFSSDNFNQAYKRMVYLEKIKEIRLRQVLLIRQNQDLLAKESIELNDQKQESLKLASTKRAEREALIADKENQQQLYNEFKSRENELLTKLREEERKKAALQAEIQKAIARELEEARKKAEAERLARERAAKEKAEKEGGVAVVPKENVNDAAEKFGLTPEARLIGTDFTTNKGKLPYPVESGTITEKFGKNPHPTVPHIYTYNNGVDISTAKGANVRAVFQGEVTSVLSIPGAGKVVIIKHGNYRTVYSNLQDVYVDKGTKISVKQVIGTLLPQGNISIAHFEIHEVKANSVEKLNPSYWLSN</sequence>
<evidence type="ECO:0000256" key="2">
    <source>
        <dbReference type="SAM" id="Coils"/>
    </source>
</evidence>
<dbReference type="PANTHER" id="PTHR21666">
    <property type="entry name" value="PEPTIDASE-RELATED"/>
    <property type="match status" value="1"/>
</dbReference>
<gene>
    <name evidence="5" type="ORF">GCM10009118_06130</name>
</gene>
<dbReference type="RefSeq" id="WP_343785024.1">
    <property type="nucleotide sequence ID" value="NZ_BAAAFH010000003.1"/>
</dbReference>
<evidence type="ECO:0000313" key="5">
    <source>
        <dbReference type="EMBL" id="GAA0874205.1"/>
    </source>
</evidence>
<keyword evidence="6" id="KW-1185">Reference proteome</keyword>
<evidence type="ECO:0000259" key="4">
    <source>
        <dbReference type="Pfam" id="PF01551"/>
    </source>
</evidence>
<dbReference type="CDD" id="cd12797">
    <property type="entry name" value="M23_peptidase"/>
    <property type="match status" value="1"/>
</dbReference>
<reference evidence="5 6" key="1">
    <citation type="journal article" date="2019" name="Int. J. Syst. Evol. Microbiol.">
        <title>The Global Catalogue of Microorganisms (GCM) 10K type strain sequencing project: providing services to taxonomists for standard genome sequencing and annotation.</title>
        <authorList>
            <consortium name="The Broad Institute Genomics Platform"/>
            <consortium name="The Broad Institute Genome Sequencing Center for Infectious Disease"/>
            <person name="Wu L."/>
            <person name="Ma J."/>
        </authorList>
    </citation>
    <scope>NUCLEOTIDE SEQUENCE [LARGE SCALE GENOMIC DNA]</scope>
    <source>
        <strain evidence="5 6">JCM 16083</strain>
    </source>
</reference>
<dbReference type="Gene3D" id="2.70.70.10">
    <property type="entry name" value="Glucose Permease (Domain IIA)"/>
    <property type="match status" value="1"/>
</dbReference>
<dbReference type="InterPro" id="IPR016047">
    <property type="entry name" value="M23ase_b-sheet_dom"/>
</dbReference>
<comment type="caution">
    <text evidence="5">The sequence shown here is derived from an EMBL/GenBank/DDBJ whole genome shotgun (WGS) entry which is preliminary data.</text>
</comment>
<protein>
    <submittedName>
        <fullName evidence="5">Peptidoglycan DD-metalloendopeptidase family protein</fullName>
    </submittedName>
</protein>
<evidence type="ECO:0000313" key="6">
    <source>
        <dbReference type="Proteomes" id="UP001501126"/>
    </source>
</evidence>
<organism evidence="5 6">
    <name type="scientific">Wandonia haliotis</name>
    <dbReference type="NCBI Taxonomy" id="574963"/>
    <lineage>
        <taxon>Bacteria</taxon>
        <taxon>Pseudomonadati</taxon>
        <taxon>Bacteroidota</taxon>
        <taxon>Flavobacteriia</taxon>
        <taxon>Flavobacteriales</taxon>
        <taxon>Crocinitomicaceae</taxon>
        <taxon>Wandonia</taxon>
    </lineage>
</organism>
<evidence type="ECO:0000256" key="3">
    <source>
        <dbReference type="SAM" id="SignalP"/>
    </source>
</evidence>
<accession>A0ABN1MLU5</accession>
<keyword evidence="2" id="KW-0175">Coiled coil</keyword>
<dbReference type="InterPro" id="IPR050570">
    <property type="entry name" value="Cell_wall_metabolism_enzyme"/>
</dbReference>
<proteinExistence type="predicted"/>
<feature type="coiled-coil region" evidence="2">
    <location>
        <begin position="159"/>
        <end position="266"/>
    </location>
</feature>
<evidence type="ECO:0000256" key="1">
    <source>
        <dbReference type="ARBA" id="ARBA00022729"/>
    </source>
</evidence>
<feature type="domain" description="M23ase beta-sheet core" evidence="4">
    <location>
        <begin position="331"/>
        <end position="415"/>
    </location>
</feature>
<dbReference type="EMBL" id="BAAAFH010000003">
    <property type="protein sequence ID" value="GAA0874205.1"/>
    <property type="molecule type" value="Genomic_DNA"/>
</dbReference>
<dbReference type="InterPro" id="IPR011055">
    <property type="entry name" value="Dup_hybrid_motif"/>
</dbReference>
<feature type="signal peptide" evidence="3">
    <location>
        <begin position="1"/>
        <end position="21"/>
    </location>
</feature>
<name>A0ABN1MLU5_9FLAO</name>
<dbReference type="Pfam" id="PF01551">
    <property type="entry name" value="Peptidase_M23"/>
    <property type="match status" value="1"/>
</dbReference>
<dbReference type="PANTHER" id="PTHR21666:SF289">
    <property type="entry name" value="L-ALA--D-GLU ENDOPEPTIDASE"/>
    <property type="match status" value="1"/>
</dbReference>
<feature type="chain" id="PRO_5047433891" evidence="3">
    <location>
        <begin position="22"/>
        <end position="432"/>
    </location>
</feature>
<dbReference type="Gene3D" id="6.10.250.3150">
    <property type="match status" value="1"/>
</dbReference>
<dbReference type="Proteomes" id="UP001501126">
    <property type="component" value="Unassembled WGS sequence"/>
</dbReference>